<feature type="domain" description="GGDEF" evidence="4">
    <location>
        <begin position="624"/>
        <end position="762"/>
    </location>
</feature>
<dbReference type="Proteomes" id="UP000663570">
    <property type="component" value="Chromosome"/>
</dbReference>
<sequence length="762" mass="84229">MDNHGEDSPRIGILINEIDGFFNRPLIDGFRAKAQQLGLKLLFFPVRIIDVESAFERQYNQLLNFADTPHIDGLISVTSSFMSAGDHDATVAALARLAHVPMVSLGLTLPWAPTIAPDNTTGFRALIEHLIQDHGCKRIAFMKGRESNPDAIARYEVFLACMEAAGLPIDERLIVCGEFDHYHGRLAMEALLERQSPFDALVAANDEMALAAMSVAAERGLHIPEDFAVVGFDDVLSLHRTGPPLSTVRQPLREQAELALDVLLAKLRGEAVSDSYIVPTRLVLRQTCGCRSDRLPPPAMLGVSASTNADDSVVEQMLNAAVVQNEYRDDYRQHIARLHRSLFDEDTKPFDACVSDVAEACLAQQGDLSTLQALLFVMYRRLFADSAMTRQELQRYGERLQNGQILISNAYALDQLRIAFASKFNDTQFTGQLRARVSSFEIDQTLDLIENAIARLGQRSCYIGLYDAPVSFDGIRHSETLVRAHLIFSVVDGVRQKLDGAASFPATHLVPDALFRASGFEVMCLFPVAQLNHHFGYLALDVTSEPPTSRLEVVIEEITSTLCGALVAAELARARDMLRNDLADVAQKNRRLADLAERDELTGLYNRRGFFTRAEAAMVANAGRPLVVIFADLDRLKYINDSFGHKEGDFAIRMAAQILAHAFRSGDVVSRMGGDEFVILGVECSPAAAERIRARIYRMFDNFNARSGKGYPLGCSIGYCELPAHSAISLETVISQADSFLYEEKSRRKAARDAAGGEQRVR</sequence>
<evidence type="ECO:0000313" key="6">
    <source>
        <dbReference type="Proteomes" id="UP000663570"/>
    </source>
</evidence>
<gene>
    <name evidence="5" type="ORF">JY500_07375</name>
</gene>
<dbReference type="Gene3D" id="3.30.70.270">
    <property type="match status" value="1"/>
</dbReference>
<dbReference type="SMART" id="SM00267">
    <property type="entry name" value="GGDEF"/>
    <property type="match status" value="1"/>
</dbReference>
<dbReference type="NCBIfam" id="TIGR00254">
    <property type="entry name" value="GGDEF"/>
    <property type="match status" value="1"/>
</dbReference>
<name>A0ABX7M9K5_9RHOO</name>
<reference evidence="5 6" key="1">
    <citation type="submission" date="2021-02" db="EMBL/GenBank/DDBJ databases">
        <title>Niveibacterium changnyeongensis HC41.</title>
        <authorList>
            <person name="Kang M."/>
        </authorList>
    </citation>
    <scope>NUCLEOTIDE SEQUENCE [LARGE SCALE GENOMIC DNA]</scope>
    <source>
        <strain evidence="5 6">HC41</strain>
    </source>
</reference>
<evidence type="ECO:0000313" key="5">
    <source>
        <dbReference type="EMBL" id="QSI78426.1"/>
    </source>
</evidence>
<dbReference type="InterPro" id="IPR043128">
    <property type="entry name" value="Rev_trsase/Diguanyl_cyclase"/>
</dbReference>
<dbReference type="RefSeq" id="WP_206255781.1">
    <property type="nucleotide sequence ID" value="NZ_CP071060.1"/>
</dbReference>
<dbReference type="EMBL" id="CP071060">
    <property type="protein sequence ID" value="QSI78426.1"/>
    <property type="molecule type" value="Genomic_DNA"/>
</dbReference>
<evidence type="ECO:0000259" key="4">
    <source>
        <dbReference type="PROSITE" id="PS50887"/>
    </source>
</evidence>
<dbReference type="PANTHER" id="PTHR30146:SF120">
    <property type="entry name" value="ALANINE RACEMASE"/>
    <property type="match status" value="1"/>
</dbReference>
<keyword evidence="2" id="KW-0238">DNA-binding</keyword>
<dbReference type="InterPro" id="IPR029787">
    <property type="entry name" value="Nucleotide_cyclase"/>
</dbReference>
<dbReference type="PROSITE" id="PS50887">
    <property type="entry name" value="GGDEF"/>
    <property type="match status" value="1"/>
</dbReference>
<proteinExistence type="predicted"/>
<organism evidence="5 6">
    <name type="scientific">Niveibacterium microcysteis</name>
    <dbReference type="NCBI Taxonomy" id="2811415"/>
    <lineage>
        <taxon>Bacteria</taxon>
        <taxon>Pseudomonadati</taxon>
        <taxon>Pseudomonadota</taxon>
        <taxon>Betaproteobacteria</taxon>
        <taxon>Rhodocyclales</taxon>
        <taxon>Rhodocyclaceae</taxon>
        <taxon>Niveibacterium</taxon>
    </lineage>
</organism>
<dbReference type="InterPro" id="IPR000160">
    <property type="entry name" value="GGDEF_dom"/>
</dbReference>
<dbReference type="CDD" id="cd06267">
    <property type="entry name" value="PBP1_LacI_sugar_binding-like"/>
    <property type="match status" value="1"/>
</dbReference>
<dbReference type="InterPro" id="IPR028082">
    <property type="entry name" value="Peripla_BP_I"/>
</dbReference>
<dbReference type="SUPFAM" id="SSF53822">
    <property type="entry name" value="Periplasmic binding protein-like I"/>
    <property type="match status" value="1"/>
</dbReference>
<accession>A0ABX7M9K5</accession>
<evidence type="ECO:0000256" key="2">
    <source>
        <dbReference type="ARBA" id="ARBA00023125"/>
    </source>
</evidence>
<dbReference type="PANTHER" id="PTHR30146">
    <property type="entry name" value="LACI-RELATED TRANSCRIPTIONAL REPRESSOR"/>
    <property type="match status" value="1"/>
</dbReference>
<evidence type="ECO:0000256" key="3">
    <source>
        <dbReference type="ARBA" id="ARBA00023163"/>
    </source>
</evidence>
<dbReference type="Pfam" id="PF13377">
    <property type="entry name" value="Peripla_BP_3"/>
    <property type="match status" value="1"/>
</dbReference>
<protein>
    <submittedName>
        <fullName evidence="5">GGDEF domain-containing protein</fullName>
    </submittedName>
</protein>
<dbReference type="Gene3D" id="3.40.50.2300">
    <property type="match status" value="2"/>
</dbReference>
<dbReference type="SUPFAM" id="SSF55073">
    <property type="entry name" value="Nucleotide cyclase"/>
    <property type="match status" value="1"/>
</dbReference>
<evidence type="ECO:0000256" key="1">
    <source>
        <dbReference type="ARBA" id="ARBA00023015"/>
    </source>
</evidence>
<dbReference type="CDD" id="cd01949">
    <property type="entry name" value="GGDEF"/>
    <property type="match status" value="1"/>
</dbReference>
<keyword evidence="3" id="KW-0804">Transcription</keyword>
<keyword evidence="6" id="KW-1185">Reference proteome</keyword>
<dbReference type="InterPro" id="IPR046335">
    <property type="entry name" value="LacI/GalR-like_sensor"/>
</dbReference>
<dbReference type="Pfam" id="PF00990">
    <property type="entry name" value="GGDEF"/>
    <property type="match status" value="1"/>
</dbReference>
<keyword evidence="1" id="KW-0805">Transcription regulation</keyword>